<proteinExistence type="predicted"/>
<keyword evidence="2" id="KW-1185">Reference proteome</keyword>
<accession>A0A674NGX5</accession>
<dbReference type="Proteomes" id="UP000005226">
    <property type="component" value="Chromosome 21"/>
</dbReference>
<evidence type="ECO:0000313" key="2">
    <source>
        <dbReference type="Proteomes" id="UP000005226"/>
    </source>
</evidence>
<dbReference type="InParanoid" id="A0A674NGX5"/>
<dbReference type="Ensembl" id="ENSTRUT00000062464.1">
    <property type="protein sequence ID" value="ENSTRUP00000072363.1"/>
    <property type="gene ID" value="ENSTRUG00000030524.1"/>
</dbReference>
<name>A0A674NGX5_TAKRU</name>
<reference evidence="1" key="3">
    <citation type="submission" date="2025-09" db="UniProtKB">
        <authorList>
            <consortium name="Ensembl"/>
        </authorList>
    </citation>
    <scope>IDENTIFICATION</scope>
</reference>
<protein>
    <submittedName>
        <fullName evidence="1">Uncharacterized protein</fullName>
    </submittedName>
</protein>
<dbReference type="AlphaFoldDB" id="A0A674NGX5"/>
<reference evidence="1 2" key="1">
    <citation type="journal article" date="2011" name="Genome Biol. Evol.">
        <title>Integration of the genetic map and genome assembly of fugu facilitates insights into distinct features of genome evolution in teleosts and mammals.</title>
        <authorList>
            <person name="Kai W."/>
            <person name="Kikuchi K."/>
            <person name="Tohari S."/>
            <person name="Chew A.K."/>
            <person name="Tay A."/>
            <person name="Fujiwara A."/>
            <person name="Hosoya S."/>
            <person name="Suetake H."/>
            <person name="Naruse K."/>
            <person name="Brenner S."/>
            <person name="Suzuki Y."/>
            <person name="Venkatesh B."/>
        </authorList>
    </citation>
    <scope>NUCLEOTIDE SEQUENCE [LARGE SCALE GENOMIC DNA]</scope>
</reference>
<evidence type="ECO:0000313" key="1">
    <source>
        <dbReference type="Ensembl" id="ENSTRUP00000072363.1"/>
    </source>
</evidence>
<organism evidence="1 2">
    <name type="scientific">Takifugu rubripes</name>
    <name type="common">Japanese pufferfish</name>
    <name type="synonym">Fugu rubripes</name>
    <dbReference type="NCBI Taxonomy" id="31033"/>
    <lineage>
        <taxon>Eukaryota</taxon>
        <taxon>Metazoa</taxon>
        <taxon>Chordata</taxon>
        <taxon>Craniata</taxon>
        <taxon>Vertebrata</taxon>
        <taxon>Euteleostomi</taxon>
        <taxon>Actinopterygii</taxon>
        <taxon>Neopterygii</taxon>
        <taxon>Teleostei</taxon>
        <taxon>Neoteleostei</taxon>
        <taxon>Acanthomorphata</taxon>
        <taxon>Eupercaria</taxon>
        <taxon>Tetraodontiformes</taxon>
        <taxon>Tetradontoidea</taxon>
        <taxon>Tetraodontidae</taxon>
        <taxon>Takifugu</taxon>
    </lineage>
</organism>
<reference evidence="1" key="2">
    <citation type="submission" date="2025-08" db="UniProtKB">
        <authorList>
            <consortium name="Ensembl"/>
        </authorList>
    </citation>
    <scope>IDENTIFICATION</scope>
</reference>
<sequence>TELVIVLIECLCLGVGATVGLSSILFSSVVLVCGSCRPADVCAGINIVGDIDLGACTQSYIQLSCGGLTNHHKSASVREHQGWCEHPPGRSSVMSARASLCFLGIDSGAKTTKLNVSPPVLVPFEALSPTLSPPPTPGSPSMLP</sequence>